<keyword evidence="8" id="KW-0407">Ion channel</keyword>
<reference evidence="10" key="2">
    <citation type="submission" date="2025-09" db="UniProtKB">
        <authorList>
            <consortium name="Ensembl"/>
        </authorList>
    </citation>
    <scope>IDENTIFICATION</scope>
</reference>
<feature type="chain" id="PRO_5029684792" evidence="9">
    <location>
        <begin position="19"/>
        <end position="140"/>
    </location>
</feature>
<accession>A0A7M4F529</accession>
<dbReference type="Ensembl" id="ENSCPRT00005022020.1">
    <property type="protein sequence ID" value="ENSCPRP00005018810.1"/>
    <property type="gene ID" value="ENSCPRG00005013165.1"/>
</dbReference>
<evidence type="ECO:0000256" key="2">
    <source>
        <dbReference type="ARBA" id="ARBA00022448"/>
    </source>
</evidence>
<dbReference type="Proteomes" id="UP000594220">
    <property type="component" value="Unplaced"/>
</dbReference>
<evidence type="ECO:0000256" key="5">
    <source>
        <dbReference type="ARBA" id="ARBA00023065"/>
    </source>
</evidence>
<dbReference type="AlphaFoldDB" id="A0A7M4F529"/>
<keyword evidence="11" id="KW-1185">Reference proteome</keyword>
<keyword evidence="3" id="KW-0812">Transmembrane</keyword>
<evidence type="ECO:0000256" key="7">
    <source>
        <dbReference type="ARBA" id="ARBA00023180"/>
    </source>
</evidence>
<comment type="subcellular location">
    <subcellularLocation>
        <location evidence="1">Membrane</location>
        <topology evidence="1">Multi-pass membrane protein</topology>
    </subcellularLocation>
</comment>
<keyword evidence="7" id="KW-0325">Glycoprotein</keyword>
<feature type="signal peptide" evidence="9">
    <location>
        <begin position="1"/>
        <end position="18"/>
    </location>
</feature>
<proteinExistence type="predicted"/>
<evidence type="ECO:0000256" key="3">
    <source>
        <dbReference type="ARBA" id="ARBA00022692"/>
    </source>
</evidence>
<keyword evidence="4" id="KW-1133">Transmembrane helix</keyword>
<dbReference type="GO" id="GO:0016020">
    <property type="term" value="C:membrane"/>
    <property type="evidence" value="ECO:0007669"/>
    <property type="project" value="UniProtKB-SubCell"/>
</dbReference>
<keyword evidence="6" id="KW-0472">Membrane</keyword>
<protein>
    <submittedName>
        <fullName evidence="10">Uncharacterized protein</fullName>
    </submittedName>
</protein>
<name>A0A7M4F529_CROPO</name>
<evidence type="ECO:0000256" key="8">
    <source>
        <dbReference type="ARBA" id="ARBA00023303"/>
    </source>
</evidence>
<organism evidence="10 11">
    <name type="scientific">Crocodylus porosus</name>
    <name type="common">Saltwater crocodile</name>
    <name type="synonym">Estuarine crocodile</name>
    <dbReference type="NCBI Taxonomy" id="8502"/>
    <lineage>
        <taxon>Eukaryota</taxon>
        <taxon>Metazoa</taxon>
        <taxon>Chordata</taxon>
        <taxon>Craniata</taxon>
        <taxon>Vertebrata</taxon>
        <taxon>Euteleostomi</taxon>
        <taxon>Archelosauria</taxon>
        <taxon>Archosauria</taxon>
        <taxon>Crocodylia</taxon>
        <taxon>Longirostres</taxon>
        <taxon>Crocodylidae</taxon>
        <taxon>Crocodylus</taxon>
    </lineage>
</organism>
<dbReference type="InterPro" id="IPR003930">
    <property type="entry name" value="K_chnl_Ca-activ_BK_bsu"/>
</dbReference>
<keyword evidence="2" id="KW-0813">Transport</keyword>
<sequence length="140" mass="15178">SALALFVLGFCWLSPALRKLQRQAGQCTVLSVQQSSVACHSTILYPCLEAASARQSQGEMGHTTLTSPVLLEGRWGGVGWQRRWPEESRSTWAMLPLLHTSSPLPYTLAGSRELVIGDSKSGVRALAGLGWGWWGAAGWK</sequence>
<evidence type="ECO:0000313" key="11">
    <source>
        <dbReference type="Proteomes" id="UP000594220"/>
    </source>
</evidence>
<evidence type="ECO:0000256" key="1">
    <source>
        <dbReference type="ARBA" id="ARBA00004141"/>
    </source>
</evidence>
<keyword evidence="5" id="KW-0406">Ion transport</keyword>
<evidence type="ECO:0000256" key="9">
    <source>
        <dbReference type="SAM" id="SignalP"/>
    </source>
</evidence>
<dbReference type="Pfam" id="PF03185">
    <property type="entry name" value="CaKB"/>
    <property type="match status" value="1"/>
</dbReference>
<dbReference type="GO" id="GO:0015269">
    <property type="term" value="F:calcium-activated potassium channel activity"/>
    <property type="evidence" value="ECO:0007669"/>
    <property type="project" value="InterPro"/>
</dbReference>
<reference evidence="10" key="1">
    <citation type="submission" date="2025-08" db="UniProtKB">
        <authorList>
            <consortium name="Ensembl"/>
        </authorList>
    </citation>
    <scope>IDENTIFICATION</scope>
</reference>
<keyword evidence="9" id="KW-0732">Signal</keyword>
<evidence type="ECO:0000256" key="6">
    <source>
        <dbReference type="ARBA" id="ARBA00023136"/>
    </source>
</evidence>
<evidence type="ECO:0000313" key="10">
    <source>
        <dbReference type="Ensembl" id="ENSCPRP00005018810.1"/>
    </source>
</evidence>
<evidence type="ECO:0000256" key="4">
    <source>
        <dbReference type="ARBA" id="ARBA00022989"/>
    </source>
</evidence>